<dbReference type="SUPFAM" id="SSF56059">
    <property type="entry name" value="Glutathione synthetase ATP-binding domain-like"/>
    <property type="match status" value="1"/>
</dbReference>
<dbReference type="SUPFAM" id="SSF51735">
    <property type="entry name" value="NAD(P)-binding Rossmann-fold domains"/>
    <property type="match status" value="1"/>
</dbReference>
<dbReference type="HOGENOM" id="CLU_007415_3_1_4"/>
<evidence type="ECO:0000313" key="2">
    <source>
        <dbReference type="EMBL" id="CCJ53674.1"/>
    </source>
</evidence>
<reference evidence="2 3" key="1">
    <citation type="journal article" date="2012" name="BMC Genomics">
        <title>Comparative genomics of the classical Bordetella subspecies: the evolution and exchange of virulence-associated diversity amongst closely related pathogens.</title>
        <authorList>
            <person name="Park J."/>
            <person name="Zhang Y."/>
            <person name="Buboltz A.M."/>
            <person name="Zhang X."/>
            <person name="Schuster S.C."/>
            <person name="Ahuja U."/>
            <person name="Liu M."/>
            <person name="Miller J.F."/>
            <person name="Sebaihia M."/>
            <person name="Bentley S.D."/>
            <person name="Parkhill J."/>
            <person name="Harvill E.T."/>
        </authorList>
    </citation>
    <scope>NUCLEOTIDE SEQUENCE [LARGE SCALE GENOMIC DNA]</scope>
    <source>
        <strain evidence="2 3">253</strain>
    </source>
</reference>
<dbReference type="InterPro" id="IPR003781">
    <property type="entry name" value="CoA-bd"/>
</dbReference>
<dbReference type="GO" id="GO:0005524">
    <property type="term" value="F:ATP binding"/>
    <property type="evidence" value="ECO:0007669"/>
    <property type="project" value="InterPro"/>
</dbReference>
<dbReference type="Gene3D" id="3.30.470.20">
    <property type="entry name" value="ATP-grasp fold, B domain"/>
    <property type="match status" value="1"/>
</dbReference>
<dbReference type="RefSeq" id="WP_015064165.1">
    <property type="nucleotide sequence ID" value="NC_019382.1"/>
</dbReference>
<dbReference type="SUPFAM" id="SSF52210">
    <property type="entry name" value="Succinyl-CoA synthetase domains"/>
    <property type="match status" value="2"/>
</dbReference>
<dbReference type="PANTHER" id="PTHR42793">
    <property type="entry name" value="COA BINDING DOMAIN CONTAINING PROTEIN"/>
    <property type="match status" value="1"/>
</dbReference>
<dbReference type="InterPro" id="IPR013815">
    <property type="entry name" value="ATP_grasp_subdomain_1"/>
</dbReference>
<dbReference type="InterPro" id="IPR032875">
    <property type="entry name" value="Succ_CoA_lig_flav_dom"/>
</dbReference>
<name>A0A0C6P1S7_BORBO</name>
<feature type="domain" description="CoA-binding" evidence="1">
    <location>
        <begin position="21"/>
        <end position="116"/>
    </location>
</feature>
<dbReference type="Pfam" id="PF13380">
    <property type="entry name" value="CoA_binding_2"/>
    <property type="match status" value="1"/>
</dbReference>
<dbReference type="KEGG" id="bbh:BN112_1757"/>
<accession>A0A0C6P1S7</accession>
<dbReference type="Gene3D" id="3.40.50.261">
    <property type="entry name" value="Succinyl-CoA synthetase domains"/>
    <property type="match status" value="2"/>
</dbReference>
<dbReference type="Gene3D" id="3.30.1490.20">
    <property type="entry name" value="ATP-grasp fold, A domain"/>
    <property type="match status" value="1"/>
</dbReference>
<dbReference type="InterPro" id="IPR016102">
    <property type="entry name" value="Succinyl-CoA_synth-like"/>
</dbReference>
<dbReference type="PANTHER" id="PTHR42793:SF4">
    <property type="entry name" value="BLL6376 PROTEIN"/>
    <property type="match status" value="1"/>
</dbReference>
<dbReference type="OrthoDB" id="8664175at2"/>
<dbReference type="InterPro" id="IPR036291">
    <property type="entry name" value="NAD(P)-bd_dom_sf"/>
</dbReference>
<sequence length="706" mass="73854">MSTLADNAPRMAGAGDWIDAALAPRSVAIVGASDNPEKIGGRPIKYMLQHGYQGRILPINPGRDRVQGIAAWHSLDAVDVPIDMLLVCVAGEAAVQAVRDGARLGVRVCVVISSGFAETGEPGRQAQEHMKAAAAAAGMRLLGPNTQGLANFSNGALATFATLLGEVAPADGPVAVISQSGAMSMVPYAHLRAEGIGVRYSVATGNECDLNVADFTEAVLRDPEVKLILLYMESLPAPATLARAAALARSRQVPVLALKAGVSPQGLQAAQSHTGAIATEDKALDAWFRQHGILRVADARSLVMGAQLLLRCGHLPGNRLAILSNSGAACVTGADAAERHGLQVPPLPAETRARIDAVLPGFASSLNPIDLTAALLSNNHLFGQVLPILASARACDALFITLPMSGKGYDTDQFARDAAAFTAETGLPVVVSCPLAASRRIFAQAGLATFEHDEDALAALGQLARLSGLRETALRLARPAPHAPAAPVPRTAGLLSEADSLEQIEAIGIRTAPWRLCLDADSMGSALGSLPGPWAVKACSAQIPHKSEYGLVHLGIADEQRARALFPVLRQEVLGMGKSFDGVIVASMVKPRREFMIGARWDSQFGCIVIVGDGGKYVEAMPDVATLVYPFDQAHAEQCLRKLRVAALFDGVRGENPLPVQELAHAATRLGAWLHAQQGAVASVDINPLIAGPDGRLYAADALVEI</sequence>
<organism evidence="2 3">
    <name type="scientific">Bordetella bronchiseptica 253</name>
    <dbReference type="NCBI Taxonomy" id="568707"/>
    <lineage>
        <taxon>Bacteria</taxon>
        <taxon>Pseudomonadati</taxon>
        <taxon>Pseudomonadota</taxon>
        <taxon>Betaproteobacteria</taxon>
        <taxon>Burkholderiales</taxon>
        <taxon>Alcaligenaceae</taxon>
        <taxon>Bordetella</taxon>
    </lineage>
</organism>
<proteinExistence type="predicted"/>
<dbReference type="Pfam" id="PF13607">
    <property type="entry name" value="Succ_CoA_lig"/>
    <property type="match status" value="1"/>
</dbReference>
<dbReference type="AlphaFoldDB" id="A0A0C6P1S7"/>
<dbReference type="Proteomes" id="UP000007564">
    <property type="component" value="Chromosome"/>
</dbReference>
<protein>
    <submittedName>
        <fullName evidence="2">Putative pimeloyl-CoA synthetase</fullName>
    </submittedName>
</protein>
<dbReference type="SMART" id="SM00881">
    <property type="entry name" value="CoA_binding"/>
    <property type="match status" value="1"/>
</dbReference>
<dbReference type="EMBL" id="HE965806">
    <property type="protein sequence ID" value="CCJ53674.1"/>
    <property type="molecule type" value="Genomic_DNA"/>
</dbReference>
<gene>
    <name evidence="2" type="ORF">BN112_1757</name>
</gene>
<evidence type="ECO:0000313" key="3">
    <source>
        <dbReference type="Proteomes" id="UP000007564"/>
    </source>
</evidence>
<dbReference type="Gene3D" id="3.40.50.720">
    <property type="entry name" value="NAD(P)-binding Rossmann-like Domain"/>
    <property type="match status" value="1"/>
</dbReference>
<dbReference type="Pfam" id="PF13549">
    <property type="entry name" value="ATP-grasp_5"/>
    <property type="match status" value="1"/>
</dbReference>
<evidence type="ECO:0000259" key="1">
    <source>
        <dbReference type="SMART" id="SM00881"/>
    </source>
</evidence>